<keyword evidence="3" id="KW-1185">Reference proteome</keyword>
<evidence type="ECO:0000256" key="1">
    <source>
        <dbReference type="SAM" id="MobiDB-lite"/>
    </source>
</evidence>
<feature type="region of interest" description="Disordered" evidence="1">
    <location>
        <begin position="21"/>
        <end position="47"/>
    </location>
</feature>
<dbReference type="EMBL" id="HG675733">
    <property type="protein sequence ID" value="CDJ42709.1"/>
    <property type="molecule type" value="Genomic_DNA"/>
</dbReference>
<dbReference type="VEuPathDB" id="ToxoDB:ETH_00032145"/>
<dbReference type="Proteomes" id="UP000030747">
    <property type="component" value="Unassembled WGS sequence"/>
</dbReference>
<protein>
    <submittedName>
        <fullName evidence="2">Uncharacterized protein</fullName>
    </submittedName>
</protein>
<dbReference type="VEuPathDB" id="ToxoDB:ETH2_0855000"/>
<evidence type="ECO:0000313" key="2">
    <source>
        <dbReference type="EMBL" id="CDJ42709.1"/>
    </source>
</evidence>
<dbReference type="OrthoDB" id="10503624at2759"/>
<organism evidence="2 3">
    <name type="scientific">Eimeria tenella</name>
    <name type="common">Coccidian parasite</name>
    <dbReference type="NCBI Taxonomy" id="5802"/>
    <lineage>
        <taxon>Eukaryota</taxon>
        <taxon>Sar</taxon>
        <taxon>Alveolata</taxon>
        <taxon>Apicomplexa</taxon>
        <taxon>Conoidasida</taxon>
        <taxon>Coccidia</taxon>
        <taxon>Eucoccidiorida</taxon>
        <taxon>Eimeriorina</taxon>
        <taxon>Eimeriidae</taxon>
        <taxon>Eimeria</taxon>
    </lineage>
</organism>
<dbReference type="RefSeq" id="XP_013233459.1">
    <property type="nucleotide sequence ID" value="XM_013378005.1"/>
</dbReference>
<dbReference type="AlphaFoldDB" id="U6L279"/>
<reference evidence="2" key="2">
    <citation type="submission" date="2013-10" db="EMBL/GenBank/DDBJ databases">
        <authorList>
            <person name="Aslett M."/>
        </authorList>
    </citation>
    <scope>NUCLEOTIDE SEQUENCE [LARGE SCALE GENOMIC DNA]</scope>
    <source>
        <strain evidence="2">Houghton</strain>
    </source>
</reference>
<accession>U6L279</accession>
<proteinExistence type="predicted"/>
<gene>
    <name evidence="2" type="ORF">ETH_00032145</name>
</gene>
<dbReference type="GeneID" id="25255495"/>
<sequence>MWRCRLVEIQAWAAGGVMRHAGLSQGSGSMPKGTSLGTNRGQKDAADTRAAVAAATEGKNPLCSSGNSCVCLTRLIPYMQTRQALSDRDDQGDSGAQGAPVRRKKMFYFALP</sequence>
<reference evidence="2" key="1">
    <citation type="submission" date="2013-10" db="EMBL/GenBank/DDBJ databases">
        <title>Genomic analysis of the causative agents of coccidiosis in chickens.</title>
        <authorList>
            <person name="Reid A.J."/>
            <person name="Blake D."/>
            <person name="Billington K."/>
            <person name="Browne H."/>
            <person name="Dunn M."/>
            <person name="Hung S."/>
            <person name="Kawahara F."/>
            <person name="Miranda-Saavedra D."/>
            <person name="Mourier T."/>
            <person name="Nagra H."/>
            <person name="Otto T.D."/>
            <person name="Rawlings N."/>
            <person name="Sanchez A."/>
            <person name="Sanders M."/>
            <person name="Subramaniam C."/>
            <person name="Tay Y."/>
            <person name="Dear P."/>
            <person name="Doerig C."/>
            <person name="Gruber A."/>
            <person name="Parkinson J."/>
            <person name="Shirley M."/>
            <person name="Wan K.L."/>
            <person name="Berriman M."/>
            <person name="Tomley F."/>
            <person name="Pain A."/>
        </authorList>
    </citation>
    <scope>NUCLEOTIDE SEQUENCE [LARGE SCALE GENOMIC DNA]</scope>
    <source>
        <strain evidence="2">Houghton</strain>
    </source>
</reference>
<name>U6L279_EIMTE</name>
<evidence type="ECO:0000313" key="3">
    <source>
        <dbReference type="Proteomes" id="UP000030747"/>
    </source>
</evidence>